<dbReference type="GO" id="GO:0004803">
    <property type="term" value="F:transposase activity"/>
    <property type="evidence" value="ECO:0007669"/>
    <property type="project" value="InterPro"/>
</dbReference>
<dbReference type="GO" id="GO:0003677">
    <property type="term" value="F:DNA binding"/>
    <property type="evidence" value="ECO:0007669"/>
    <property type="project" value="InterPro"/>
</dbReference>
<dbReference type="InterPro" id="IPR047650">
    <property type="entry name" value="Transpos_IS110"/>
</dbReference>
<dbReference type="Pfam" id="PF02371">
    <property type="entry name" value="Transposase_20"/>
    <property type="match status" value="1"/>
</dbReference>
<organism evidence="3 4">
    <name type="scientific">Candidatus Sulfobium mesophilum</name>
    <dbReference type="NCBI Taxonomy" id="2016548"/>
    <lineage>
        <taxon>Bacteria</taxon>
        <taxon>Pseudomonadati</taxon>
        <taxon>Nitrospirota</taxon>
        <taxon>Nitrospiria</taxon>
        <taxon>Nitrospirales</taxon>
        <taxon>Nitrospiraceae</taxon>
        <taxon>Candidatus Sulfobium</taxon>
    </lineage>
</organism>
<dbReference type="InterPro" id="IPR002525">
    <property type="entry name" value="Transp_IS110-like_N"/>
</dbReference>
<dbReference type="Proteomes" id="UP000245125">
    <property type="component" value="Unassembled WGS sequence"/>
</dbReference>
<name>A0A2U3QGS4_9BACT</name>
<dbReference type="PANTHER" id="PTHR33055">
    <property type="entry name" value="TRANSPOSASE FOR INSERTION SEQUENCE ELEMENT IS1111A"/>
    <property type="match status" value="1"/>
</dbReference>
<dbReference type="EMBL" id="OUUY01000074">
    <property type="protein sequence ID" value="SPQ00598.1"/>
    <property type="molecule type" value="Genomic_DNA"/>
</dbReference>
<dbReference type="Pfam" id="PF01548">
    <property type="entry name" value="DEDD_Tnp_IS110"/>
    <property type="match status" value="1"/>
</dbReference>
<evidence type="ECO:0000313" key="4">
    <source>
        <dbReference type="Proteomes" id="UP000245125"/>
    </source>
</evidence>
<accession>A0A2U3QGS4</accession>
<dbReference type="GO" id="GO:0006313">
    <property type="term" value="P:DNA transposition"/>
    <property type="evidence" value="ECO:0007669"/>
    <property type="project" value="InterPro"/>
</dbReference>
<feature type="domain" description="Transposase IS110-like N-terminal" evidence="1">
    <location>
        <begin position="6"/>
        <end position="148"/>
    </location>
</feature>
<dbReference type="NCBIfam" id="NF033542">
    <property type="entry name" value="transpos_IS110"/>
    <property type="match status" value="1"/>
</dbReference>
<keyword evidence="4" id="KW-1185">Reference proteome</keyword>
<evidence type="ECO:0000259" key="1">
    <source>
        <dbReference type="Pfam" id="PF01548"/>
    </source>
</evidence>
<reference evidence="4" key="1">
    <citation type="submission" date="2018-03" db="EMBL/GenBank/DDBJ databases">
        <authorList>
            <person name="Zecchin S."/>
        </authorList>
    </citation>
    <scope>NUCLEOTIDE SEQUENCE [LARGE SCALE GENOMIC DNA]</scope>
</reference>
<dbReference type="PANTHER" id="PTHR33055:SF15">
    <property type="entry name" value="TRANSPOSASE-RELATED"/>
    <property type="match status" value="1"/>
</dbReference>
<gene>
    <name evidence="3" type="ORF">NBG4_290015</name>
</gene>
<dbReference type="AlphaFoldDB" id="A0A2U3QGS4"/>
<proteinExistence type="predicted"/>
<evidence type="ECO:0000259" key="2">
    <source>
        <dbReference type="Pfam" id="PF02371"/>
    </source>
</evidence>
<dbReference type="InterPro" id="IPR003346">
    <property type="entry name" value="Transposase_20"/>
</dbReference>
<evidence type="ECO:0000313" key="3">
    <source>
        <dbReference type="EMBL" id="SPQ00598.1"/>
    </source>
</evidence>
<feature type="domain" description="Transposase IS116/IS110/IS902 C-terminal" evidence="2">
    <location>
        <begin position="214"/>
        <end position="298"/>
    </location>
</feature>
<dbReference type="OrthoDB" id="5429596at2"/>
<sequence length="339" mass="39152">MKLYTGFDLHSTNSYVGIIDEDGKRIWKKKLRNDPSLISATLRRFKRDIVGVVVESTYNWYWAVDLLTEEGYHVHLANPSRIQQYSGLKHGDDEHDAFWLAEMLRLKILPEGYIYPKEQRPLRDLLRKRGHLVRLRTSLIQSLQNILARNMGTKMNTNRMKALRTDHVTPLLAGNDDLSLAGKVSKDAIDSLTRQITAIEVAVEKKITLKTPYDLLTSMPGVGRVLALTIMMETGPIDRFSTVRNYVSYCRKVPAARFSNEKKKGTNNRKNGNKYLSWAYAEAAELARRFDPEARAYYDRKRRRTNAPVAYNALANKLSRAAYYIMRDRVLFMPERMFA</sequence>
<protein>
    <submittedName>
        <fullName evidence="3">Transposase</fullName>
    </submittedName>
</protein>